<dbReference type="Proteomes" id="UP000014500">
    <property type="component" value="Unassembled WGS sequence"/>
</dbReference>
<protein>
    <recommendedName>
        <fullName evidence="12">ABC transporter domain-containing protein</fullName>
    </recommendedName>
</protein>
<keyword evidence="5 7" id="KW-1133">Transmembrane helix</keyword>
<name>T1J7I5_STRMM</name>
<feature type="transmembrane region" description="Helical" evidence="7">
    <location>
        <begin position="537"/>
        <end position="561"/>
    </location>
</feature>
<dbReference type="GO" id="GO:0005524">
    <property type="term" value="F:ATP binding"/>
    <property type="evidence" value="ECO:0007669"/>
    <property type="project" value="UniProtKB-KW"/>
</dbReference>
<dbReference type="GO" id="GO:0016887">
    <property type="term" value="F:ATP hydrolysis activity"/>
    <property type="evidence" value="ECO:0007669"/>
    <property type="project" value="InterPro"/>
</dbReference>
<dbReference type="InterPro" id="IPR003593">
    <property type="entry name" value="AAA+_ATPase"/>
</dbReference>
<dbReference type="OMA" id="ITHRMET"/>
<keyword evidence="2 7" id="KW-0812">Transmembrane</keyword>
<dbReference type="PANTHER" id="PTHR43038">
    <property type="entry name" value="ATP-BINDING CASSETTE, SUB-FAMILY H, MEMBER 1"/>
    <property type="match status" value="1"/>
</dbReference>
<comment type="subcellular location">
    <subcellularLocation>
        <location evidence="1">Membrane</location>
        <topology evidence="1">Multi-pass membrane protein</topology>
    </subcellularLocation>
</comment>
<feature type="transmembrane region" description="Helical" evidence="7">
    <location>
        <begin position="1250"/>
        <end position="1270"/>
    </location>
</feature>
<dbReference type="PROSITE" id="PS50893">
    <property type="entry name" value="ABC_TRANSPORTER_2"/>
    <property type="match status" value="2"/>
</dbReference>
<proteinExistence type="predicted"/>
<dbReference type="EMBL" id="JH431932">
    <property type="status" value="NOT_ANNOTATED_CDS"/>
    <property type="molecule type" value="Genomic_DNA"/>
</dbReference>
<evidence type="ECO:0000313" key="11">
    <source>
        <dbReference type="Proteomes" id="UP000014500"/>
    </source>
</evidence>
<evidence type="ECO:0000259" key="9">
    <source>
        <dbReference type="PROSITE" id="PS51012"/>
    </source>
</evidence>
<accession>T1J7I5</accession>
<evidence type="ECO:0008006" key="12">
    <source>
        <dbReference type="Google" id="ProtNLM"/>
    </source>
</evidence>
<dbReference type="STRING" id="126957.T1J7I5"/>
<feature type="transmembrane region" description="Helical" evidence="7">
    <location>
        <begin position="1308"/>
        <end position="1334"/>
    </location>
</feature>
<dbReference type="Gene3D" id="3.40.1710.10">
    <property type="entry name" value="abc type-2 transporter like domain"/>
    <property type="match status" value="2"/>
</dbReference>
<dbReference type="InterPro" id="IPR047817">
    <property type="entry name" value="ABC2_TM_bact-type"/>
</dbReference>
<dbReference type="PROSITE" id="PS51012">
    <property type="entry name" value="ABC_TM2"/>
    <property type="match status" value="1"/>
</dbReference>
<feature type="transmembrane region" description="Helical" evidence="7">
    <location>
        <begin position="647"/>
        <end position="668"/>
    </location>
</feature>
<evidence type="ECO:0000256" key="4">
    <source>
        <dbReference type="ARBA" id="ARBA00022840"/>
    </source>
</evidence>
<dbReference type="EnsemblMetazoa" id="SMAR009636-RA">
    <property type="protein sequence ID" value="SMAR009636-PA"/>
    <property type="gene ID" value="SMAR009636"/>
</dbReference>
<evidence type="ECO:0000313" key="10">
    <source>
        <dbReference type="EnsemblMetazoa" id="SMAR009636-PA"/>
    </source>
</evidence>
<dbReference type="Pfam" id="PF00005">
    <property type="entry name" value="ABC_tran"/>
    <property type="match status" value="2"/>
</dbReference>
<evidence type="ECO:0000256" key="1">
    <source>
        <dbReference type="ARBA" id="ARBA00004141"/>
    </source>
</evidence>
<feature type="domain" description="ABC transporter" evidence="8">
    <location>
        <begin position="19"/>
        <end position="256"/>
    </location>
</feature>
<dbReference type="SMART" id="SM00382">
    <property type="entry name" value="AAA"/>
    <property type="match status" value="2"/>
</dbReference>
<feature type="domain" description="ABC transmembrane type-2" evidence="9">
    <location>
        <begin position="503"/>
        <end position="726"/>
    </location>
</feature>
<evidence type="ECO:0000256" key="3">
    <source>
        <dbReference type="ARBA" id="ARBA00022741"/>
    </source>
</evidence>
<feature type="transmembrane region" description="Helical" evidence="7">
    <location>
        <begin position="1200"/>
        <end position="1224"/>
    </location>
</feature>
<keyword evidence="3" id="KW-0547">Nucleotide-binding</keyword>
<dbReference type="InterPro" id="IPR027417">
    <property type="entry name" value="P-loop_NTPase"/>
</dbReference>
<dbReference type="PANTHER" id="PTHR43038:SF3">
    <property type="entry name" value="ABC TRANSPORTER G FAMILY MEMBER 20 ISOFORM X1"/>
    <property type="match status" value="1"/>
</dbReference>
<dbReference type="PhylomeDB" id="T1J7I5"/>
<evidence type="ECO:0000259" key="8">
    <source>
        <dbReference type="PROSITE" id="PS50893"/>
    </source>
</evidence>
<feature type="transmembrane region" description="Helical" evidence="7">
    <location>
        <begin position="615"/>
        <end position="641"/>
    </location>
</feature>
<reference evidence="10" key="2">
    <citation type="submission" date="2015-02" db="UniProtKB">
        <authorList>
            <consortium name="EnsemblMetazoa"/>
        </authorList>
    </citation>
    <scope>IDENTIFICATION</scope>
</reference>
<evidence type="ECO:0000256" key="6">
    <source>
        <dbReference type="ARBA" id="ARBA00023136"/>
    </source>
</evidence>
<dbReference type="InterPro" id="IPR017871">
    <property type="entry name" value="ABC_transporter-like_CS"/>
</dbReference>
<reference evidence="11" key="1">
    <citation type="submission" date="2011-05" db="EMBL/GenBank/DDBJ databases">
        <authorList>
            <person name="Richards S.R."/>
            <person name="Qu J."/>
            <person name="Jiang H."/>
            <person name="Jhangiani S.N."/>
            <person name="Agravi P."/>
            <person name="Goodspeed R."/>
            <person name="Gross S."/>
            <person name="Mandapat C."/>
            <person name="Jackson L."/>
            <person name="Mathew T."/>
            <person name="Pu L."/>
            <person name="Thornton R."/>
            <person name="Saada N."/>
            <person name="Wilczek-Boney K.B."/>
            <person name="Lee S."/>
            <person name="Kovar C."/>
            <person name="Wu Y."/>
            <person name="Scherer S.E."/>
            <person name="Worley K.C."/>
            <person name="Muzny D.M."/>
            <person name="Gibbs R."/>
        </authorList>
    </citation>
    <scope>NUCLEOTIDE SEQUENCE</scope>
    <source>
        <strain evidence="11">Brora</strain>
    </source>
</reference>
<feature type="transmembrane region" description="Helical" evidence="7">
    <location>
        <begin position="581"/>
        <end position="608"/>
    </location>
</feature>
<dbReference type="GO" id="GO:0016020">
    <property type="term" value="C:membrane"/>
    <property type="evidence" value="ECO:0007669"/>
    <property type="project" value="UniProtKB-SubCell"/>
</dbReference>
<keyword evidence="11" id="KW-1185">Reference proteome</keyword>
<dbReference type="HOGENOM" id="CLU_258725_0_0_1"/>
<feature type="domain" description="ABC transporter" evidence="8">
    <location>
        <begin position="736"/>
        <end position="941"/>
    </location>
</feature>
<keyword evidence="4" id="KW-0067">ATP-binding</keyword>
<dbReference type="Pfam" id="PF12698">
    <property type="entry name" value="ABC2_membrane_3"/>
    <property type="match status" value="2"/>
</dbReference>
<dbReference type="InterPro" id="IPR003439">
    <property type="entry name" value="ABC_transporter-like_ATP-bd"/>
</dbReference>
<dbReference type="eggNOG" id="KOG0059">
    <property type="taxonomic scope" value="Eukaryota"/>
</dbReference>
<keyword evidence="6 7" id="KW-0472">Membrane</keyword>
<dbReference type="GO" id="GO:0140359">
    <property type="term" value="F:ABC-type transporter activity"/>
    <property type="evidence" value="ECO:0007669"/>
    <property type="project" value="InterPro"/>
</dbReference>
<evidence type="ECO:0000256" key="5">
    <source>
        <dbReference type="ARBA" id="ARBA00022989"/>
    </source>
</evidence>
<dbReference type="PROSITE" id="PS00211">
    <property type="entry name" value="ABC_TRANSPORTER_1"/>
    <property type="match status" value="1"/>
</dbReference>
<evidence type="ECO:0000256" key="2">
    <source>
        <dbReference type="ARBA" id="ARBA00022692"/>
    </source>
</evidence>
<evidence type="ECO:0000256" key="7">
    <source>
        <dbReference type="SAM" id="Phobius"/>
    </source>
</evidence>
<dbReference type="SUPFAM" id="SSF52540">
    <property type="entry name" value="P-loop containing nucleoside triphosphate hydrolases"/>
    <property type="match status" value="2"/>
</dbReference>
<organism evidence="10 11">
    <name type="scientific">Strigamia maritima</name>
    <name type="common">European centipede</name>
    <name type="synonym">Geophilus maritimus</name>
    <dbReference type="NCBI Taxonomy" id="126957"/>
    <lineage>
        <taxon>Eukaryota</taxon>
        <taxon>Metazoa</taxon>
        <taxon>Ecdysozoa</taxon>
        <taxon>Arthropoda</taxon>
        <taxon>Myriapoda</taxon>
        <taxon>Chilopoda</taxon>
        <taxon>Pleurostigmophora</taxon>
        <taxon>Geophilomorpha</taxon>
        <taxon>Linotaeniidae</taxon>
        <taxon>Strigamia</taxon>
    </lineage>
</organism>
<dbReference type="InterPro" id="IPR013525">
    <property type="entry name" value="ABC2_TM"/>
</dbReference>
<sequence length="1336" mass="149655">MGRQSEEVNSIFLKNKNAVEVEDIKKSYGNGFDVMHFRKKKTTILKGINLKIARGTIYGLLGPSGCGKTTLLRLLTGRLSPDSGAIRIFGSPVGSKESRIPGDGVGYMPQEIALYAEFTIKETLCYFGHVYDMSSSEVKKRTKFLLDLLHLSNESAVVKNLSGGQKRRVSFAVSLFQNARLLILDEPTVGVDPLIWNHLLTIVRENNVSVILTTHYIEEVRQADMVGMMRDGSILAEDTPNNLLARHESANLEDVFLKLCYAAEQIPLANGVSSCRFGRASEASENYNSSQISWDLVDNFEMGMKDSSKPIVNHASEDTLDLALNGKNHVAVKNPKLSSSCNFFISSHRTRAVISKNFIHLYRNIPNLGFQFIIPAIQLIIFCLSIGHKPTNLEVGLVNNDSGIVQFGQLFIDAIDNKTIILKKYDNIETALKAVEKNEIWGLIYISDEFSSNLFLRFMQFTHASEDVLQGSKVRVWLDKIDQQILYTLHLEMLMTTHNFVYSVLKKYNITPGVADLPISFESHANDGTMVENYMMFVAPGIILLICYYMAVALTNLAFVIEKKDGLMERIYVAGVTDCEIVLGFFVSQGFVMVVQIGIALLFLILVFDEPCNGPIFWVIVILILQGICGMFQGLLVSAIIDDEYLALFLQLAFFFPSLMLTGIVWPLQGIPTIFEYASYMMPQTFPVSALRALLLRGWVYCIFLNKFYVLPLCAYMMSRQSETANSIFLKNKSAVKVENITKSFGFDFNAIRFKKRKTNVLKGINLTIEKGSIYGLLGPSGCGKTTLLRLLTGRLLSDSGTIRIFGNPVGSKESRIPGDGVGYMPQEIALYSEFTIQETLIYFGHVYDMTASEVKKRTNFLLDLLHLPSESAVVKNLSIWNYLVKIVRENNVTVILTTHYIEEVRQADMVGMMRDGRILAEDTPNNLLLKFESANLEDVFVKLCYVADQLPHANGDLVDNFEMGIKATAKRLQNTNACGGPLALSFEERSHITVKNPKLSPTCICKFSINRTRAVFTKNIIHLYRSLPNLGFQFFVPALQLIVFCLSIGHKPAGLEVGLVNNDTGIVRFGHLFIEAIDNKTIILKNYDNVETALKAVENNEIWGLIYISDEFSSNLFLRFMQFTSASEEVLEGSKIRVWLDKIDQHILYVLHAAMLSTTHKFAYSVFKTYNISPSVADLPISFESHKNDETLIKNHTMYMAPGVLIIICYYMAVALTNLTFVIEKQDGLLERIYVAGLLMSALVDDEHLCLFLQLALLFPALMLSGTVWPLQGITGVMGYASYFMPQKFAVNALRSLLLRGWGIDYVAIWSGVLASVTWIGLFLGCTTVVLSVRK</sequence>
<dbReference type="Gene3D" id="3.40.50.300">
    <property type="entry name" value="P-loop containing nucleotide triphosphate hydrolases"/>
    <property type="match status" value="3"/>
</dbReference>